<dbReference type="GO" id="GO:0006611">
    <property type="term" value="P:protein export from nucleus"/>
    <property type="evidence" value="ECO:0007669"/>
    <property type="project" value="TreeGrafter"/>
</dbReference>
<name>A0A1W0WNI5_HYPEX</name>
<keyword evidence="7" id="KW-0539">Nucleus</keyword>
<dbReference type="GO" id="GO:0005737">
    <property type="term" value="C:cytoplasm"/>
    <property type="evidence" value="ECO:0007669"/>
    <property type="project" value="UniProtKB-SubCell"/>
</dbReference>
<evidence type="ECO:0000259" key="9">
    <source>
        <dbReference type="Pfam" id="PF25795"/>
    </source>
</evidence>
<comment type="subcellular location">
    <subcellularLocation>
        <location evidence="2">Cytoplasm</location>
    </subcellularLocation>
    <subcellularLocation>
        <location evidence="1">Nucleus</location>
    </subcellularLocation>
</comment>
<dbReference type="OrthoDB" id="244158at2759"/>
<dbReference type="EMBL" id="MTYJ01000071">
    <property type="protein sequence ID" value="OQV16693.1"/>
    <property type="molecule type" value="Genomic_DNA"/>
</dbReference>
<accession>A0A1W0WNI5</accession>
<proteinExistence type="inferred from homology"/>
<comment type="caution">
    <text evidence="10">The sequence shown here is derived from an EMBL/GenBank/DDBJ whole genome shotgun (WGS) entry which is preliminary data.</text>
</comment>
<keyword evidence="6" id="KW-0653">Protein transport</keyword>
<evidence type="ECO:0000256" key="6">
    <source>
        <dbReference type="ARBA" id="ARBA00022927"/>
    </source>
</evidence>
<dbReference type="GO" id="GO:0031267">
    <property type="term" value="F:small GTPase binding"/>
    <property type="evidence" value="ECO:0007669"/>
    <property type="project" value="InterPro"/>
</dbReference>
<keyword evidence="11" id="KW-1185">Reference proteome</keyword>
<keyword evidence="5" id="KW-0963">Cytoplasm</keyword>
<dbReference type="FunFam" id="1.25.10.10:FF:000042">
    <property type="entry name" value="exportin-7 isoform X1"/>
    <property type="match status" value="1"/>
</dbReference>
<dbReference type="InterPro" id="IPR016024">
    <property type="entry name" value="ARM-type_fold"/>
</dbReference>
<organism evidence="10 11">
    <name type="scientific">Hypsibius exemplaris</name>
    <name type="common">Freshwater tardigrade</name>
    <dbReference type="NCBI Taxonomy" id="2072580"/>
    <lineage>
        <taxon>Eukaryota</taxon>
        <taxon>Metazoa</taxon>
        <taxon>Ecdysozoa</taxon>
        <taxon>Tardigrada</taxon>
        <taxon>Eutardigrada</taxon>
        <taxon>Parachela</taxon>
        <taxon>Hypsibioidea</taxon>
        <taxon>Hypsibiidae</taxon>
        <taxon>Hypsibius</taxon>
    </lineage>
</organism>
<dbReference type="InterPro" id="IPR001494">
    <property type="entry name" value="Importin-beta_N"/>
</dbReference>
<dbReference type="InterPro" id="IPR011989">
    <property type="entry name" value="ARM-like"/>
</dbReference>
<dbReference type="Pfam" id="PF25795">
    <property type="entry name" value="TPR_XPO7"/>
    <property type="match status" value="1"/>
</dbReference>
<protein>
    <submittedName>
        <fullName evidence="10">Exportin-7</fullName>
    </submittedName>
</protein>
<dbReference type="PANTHER" id="PTHR12596:SF2">
    <property type="entry name" value="EXPORTIN-7 ISOFORM X1"/>
    <property type="match status" value="1"/>
</dbReference>
<dbReference type="Pfam" id="PF03810">
    <property type="entry name" value="IBN_N"/>
    <property type="match status" value="1"/>
</dbReference>
<feature type="domain" description="Exportin-7/Ran-binding protein 17 TPR repeats" evidence="9">
    <location>
        <begin position="432"/>
        <end position="665"/>
    </location>
</feature>
<dbReference type="InterPro" id="IPR057947">
    <property type="entry name" value="TPR_XPO7/RBP17"/>
</dbReference>
<evidence type="ECO:0000256" key="1">
    <source>
        <dbReference type="ARBA" id="ARBA00004123"/>
    </source>
</evidence>
<evidence type="ECO:0000256" key="3">
    <source>
        <dbReference type="ARBA" id="ARBA00009466"/>
    </source>
</evidence>
<reference evidence="11" key="1">
    <citation type="submission" date="2017-01" db="EMBL/GenBank/DDBJ databases">
        <title>Comparative genomics of anhydrobiosis in the tardigrade Hypsibius dujardini.</title>
        <authorList>
            <person name="Yoshida Y."/>
            <person name="Koutsovoulos G."/>
            <person name="Laetsch D."/>
            <person name="Stevens L."/>
            <person name="Kumar S."/>
            <person name="Horikawa D."/>
            <person name="Ishino K."/>
            <person name="Komine S."/>
            <person name="Tomita M."/>
            <person name="Blaxter M."/>
            <person name="Arakawa K."/>
        </authorList>
    </citation>
    <scope>NUCLEOTIDE SEQUENCE [LARGE SCALE GENOMIC DNA]</scope>
    <source>
        <strain evidence="11">Z151</strain>
    </source>
</reference>
<evidence type="ECO:0000256" key="7">
    <source>
        <dbReference type="ARBA" id="ARBA00023242"/>
    </source>
</evidence>
<dbReference type="AlphaFoldDB" id="A0A1W0WNI5"/>
<feature type="domain" description="Importin N-terminal" evidence="8">
    <location>
        <begin position="31"/>
        <end position="94"/>
    </location>
</feature>
<evidence type="ECO:0000313" key="10">
    <source>
        <dbReference type="EMBL" id="OQV16693.1"/>
    </source>
</evidence>
<evidence type="ECO:0000256" key="5">
    <source>
        <dbReference type="ARBA" id="ARBA00022490"/>
    </source>
</evidence>
<dbReference type="GO" id="GO:0005049">
    <property type="term" value="F:nuclear export signal receptor activity"/>
    <property type="evidence" value="ECO:0007669"/>
    <property type="project" value="InterPro"/>
</dbReference>
<evidence type="ECO:0000256" key="2">
    <source>
        <dbReference type="ARBA" id="ARBA00004496"/>
    </source>
</evidence>
<keyword evidence="4" id="KW-0813">Transport</keyword>
<dbReference type="GO" id="GO:0005643">
    <property type="term" value="C:nuclear pore"/>
    <property type="evidence" value="ECO:0007669"/>
    <property type="project" value="TreeGrafter"/>
</dbReference>
<gene>
    <name evidence="10" type="ORF">BV898_09204</name>
</gene>
<dbReference type="Proteomes" id="UP000192578">
    <property type="component" value="Unassembled WGS sequence"/>
</dbReference>
<sequence>MMNSMEQEILQIEAYSRQFYEPQNALQQKEAEKALIHFAESQDVLQKCTVLLERGQSPYSIVLALNTLTKLCMKQPSLPLNQRIDIRNFILRFLYANPKQMPYVMQAATKLFATIVKFGWFDREKDDFMFRSVITDVMKFIEGSMEQSVVGIQLLTALVIEMCHPSGGDSARSMSLHMKTSSTFRENQLYDIYKLACSLLENAVKNGQGTFEAGARPFFRPETLPYFSSLLSLALACLNYDFIGTATDESDDANTVQIPVTWRTTFLDLDHLKLFFNLFAALPPNIGYLALGILIQLASVRRSLFNASERTKYLNTLISGVRDILENHFTNLEDPQCYHEFCRLLARLKASFQLSELMESDNYTSFIQEVAKFTVMSLQQLQFSHNSLHYILSLWQRLVASMPYVKSSQPHHLDTYAPEVSRAMIMAHLQMVSRVINDGMEDPIDDLGLLQQQLDQFAIIVRCEYEANCTFIVQLFERSARLYDDLLKKAGSAEKDVLIEEERLAWLVYFIGAAISGRVAYTASDETDGIDAQLICRVMRLMGYTDNKLNRRKSEKLELANMQFFEYFRKVYIGDQSPKGVYQVMKTELGIDDELVVMSIMIRKIVTNLKFWGDSDNVVTRSLQLLNDLSMGYSSIRRMVKLDEVQFLLKNHTSDNFPFLGTNSTLVDLKCRTAFYASLARLLSTELVEDEDKLEEFMRPIGAEFETLGRLMSNVGTPLFNEKEAKLAAIGIARDLRGICSSLLNRNAYVLFFEWIYPKYLAVCERVVEFWYSDPAVTNPMLKFMSELDQNRSQRIAFDISSPNNILLFKEICKIFTVYGTRILSLTDIPKTDLYPKKLKGIGVAMNMFFYALQGSYCNFGVFVLYGDRTLDEAFQVLLKLMTSLSHSDLLEYPKLGSAYYTLLHQIGLNHIDFLVSVEVPVFLYILDSITKGVNAIDNNMCNNSCSALDSLLTHLFRELQRRQKHPELATQDNRSSALVVYEGQPTRFQQILAGLLRVIMFDDGRNQWNYSRPLLVLIFLCDRHFQELQPRIVQSYPEDKRNQVAHCFTVLMEGVEKNLTNKTRDRFTQNLSVFRRELNETQKGMEAVNPMMDWIAMREELDKFWQRLNTEFVGAGENYVAFNIGL</sequence>
<evidence type="ECO:0000256" key="4">
    <source>
        <dbReference type="ARBA" id="ARBA00022448"/>
    </source>
</evidence>
<evidence type="ECO:0000313" key="11">
    <source>
        <dbReference type="Proteomes" id="UP000192578"/>
    </source>
</evidence>
<evidence type="ECO:0000259" key="8">
    <source>
        <dbReference type="Pfam" id="PF03810"/>
    </source>
</evidence>
<dbReference type="Gene3D" id="1.25.10.10">
    <property type="entry name" value="Leucine-rich Repeat Variant"/>
    <property type="match status" value="2"/>
</dbReference>
<dbReference type="InterPro" id="IPR044189">
    <property type="entry name" value="XPO4/7-like"/>
</dbReference>
<dbReference type="PANTHER" id="PTHR12596">
    <property type="entry name" value="EXPORTIN 4,7-RELATED"/>
    <property type="match status" value="1"/>
</dbReference>
<comment type="similarity">
    <text evidence="3">Belongs to the exportin family.</text>
</comment>
<dbReference type="SUPFAM" id="SSF48371">
    <property type="entry name" value="ARM repeat"/>
    <property type="match status" value="1"/>
</dbReference>